<accession>A0A512L8Z7</accession>
<evidence type="ECO:0000256" key="6">
    <source>
        <dbReference type="HAMAP-Rule" id="MF_00206"/>
    </source>
</evidence>
<dbReference type="InterPro" id="IPR003698">
    <property type="entry name" value="Lipoyl_synth"/>
</dbReference>
<dbReference type="HAMAP" id="MF_00206">
    <property type="entry name" value="Lipoyl_synth"/>
    <property type="match status" value="1"/>
</dbReference>
<dbReference type="PROSITE" id="PS51918">
    <property type="entry name" value="RADICAL_SAM"/>
    <property type="match status" value="1"/>
</dbReference>
<dbReference type="SUPFAM" id="SSF102114">
    <property type="entry name" value="Radical SAM enzymes"/>
    <property type="match status" value="1"/>
</dbReference>
<evidence type="ECO:0000256" key="2">
    <source>
        <dbReference type="ARBA" id="ARBA00022691"/>
    </source>
</evidence>
<keyword evidence="5 6" id="KW-0411">Iron-sulfur</keyword>
<comment type="caution">
    <text evidence="8">The sequence shown here is derived from an EMBL/GenBank/DDBJ whole genome shotgun (WGS) entry which is preliminary data.</text>
</comment>
<feature type="binding site" evidence="6">
    <location>
        <position position="191"/>
    </location>
    <ligand>
        <name>[4Fe-4S] cluster</name>
        <dbReference type="ChEBI" id="CHEBI:49883"/>
        <label>1</label>
    </ligand>
</feature>
<evidence type="ECO:0000256" key="4">
    <source>
        <dbReference type="ARBA" id="ARBA00023004"/>
    </source>
</evidence>
<keyword evidence="4 6" id="KW-0408">Iron</keyword>
<comment type="catalytic activity">
    <reaction evidence="6">
        <text>[[Fe-S] cluster scaffold protein carrying a second [4Fe-4S](2+) cluster] + N(6)-octanoyl-L-lysyl-[protein] + 2 oxidized [2Fe-2S]-[ferredoxin] + 2 S-adenosyl-L-methionine + 4 H(+) = [[Fe-S] cluster scaffold protein] + N(6)-[(R)-dihydrolipoyl]-L-lysyl-[protein] + 4 Fe(3+) + 2 hydrogen sulfide + 2 5'-deoxyadenosine + 2 L-methionine + 2 reduced [2Fe-2S]-[ferredoxin]</text>
        <dbReference type="Rhea" id="RHEA:16585"/>
        <dbReference type="Rhea" id="RHEA-COMP:9928"/>
        <dbReference type="Rhea" id="RHEA-COMP:10000"/>
        <dbReference type="Rhea" id="RHEA-COMP:10001"/>
        <dbReference type="Rhea" id="RHEA-COMP:10475"/>
        <dbReference type="Rhea" id="RHEA-COMP:14568"/>
        <dbReference type="Rhea" id="RHEA-COMP:14569"/>
        <dbReference type="ChEBI" id="CHEBI:15378"/>
        <dbReference type="ChEBI" id="CHEBI:17319"/>
        <dbReference type="ChEBI" id="CHEBI:29034"/>
        <dbReference type="ChEBI" id="CHEBI:29919"/>
        <dbReference type="ChEBI" id="CHEBI:33722"/>
        <dbReference type="ChEBI" id="CHEBI:33737"/>
        <dbReference type="ChEBI" id="CHEBI:33738"/>
        <dbReference type="ChEBI" id="CHEBI:57844"/>
        <dbReference type="ChEBI" id="CHEBI:59789"/>
        <dbReference type="ChEBI" id="CHEBI:78809"/>
        <dbReference type="ChEBI" id="CHEBI:83100"/>
        <dbReference type="EC" id="2.8.1.8"/>
    </reaction>
</comment>
<dbReference type="InterPro" id="IPR058240">
    <property type="entry name" value="rSAM_sf"/>
</dbReference>
<comment type="cofactor">
    <cofactor evidence="6">
        <name>[4Fe-4S] cluster</name>
        <dbReference type="ChEBI" id="CHEBI:49883"/>
    </cofactor>
    <text evidence="6">Binds 2 [4Fe-4S] clusters per subunit. One cluster is coordinated with 3 cysteines and an exchangeable S-adenosyl-L-methionine.</text>
</comment>
<dbReference type="Proteomes" id="UP000321337">
    <property type="component" value="Unassembled WGS sequence"/>
</dbReference>
<evidence type="ECO:0000313" key="9">
    <source>
        <dbReference type="Proteomes" id="UP000321337"/>
    </source>
</evidence>
<evidence type="ECO:0000256" key="1">
    <source>
        <dbReference type="ARBA" id="ARBA00022485"/>
    </source>
</evidence>
<name>A0A512L8Z7_9PROT</name>
<comment type="caution">
    <text evidence="6">Lacks conserved residue(s) required for the propagation of feature annotation.</text>
</comment>
<dbReference type="Pfam" id="PF04055">
    <property type="entry name" value="Radical_SAM"/>
    <property type="match status" value="1"/>
</dbReference>
<dbReference type="InterPro" id="IPR013785">
    <property type="entry name" value="Aldolase_TIM"/>
</dbReference>
<dbReference type="Gene3D" id="3.20.20.70">
    <property type="entry name" value="Aldolase class I"/>
    <property type="match status" value="1"/>
</dbReference>
<evidence type="ECO:0000313" key="8">
    <source>
        <dbReference type="EMBL" id="GEP30940.1"/>
    </source>
</evidence>
<comment type="subcellular location">
    <subcellularLocation>
        <location evidence="6">Cytoplasm</location>
    </subcellularLocation>
</comment>
<dbReference type="EC" id="2.8.1.8" evidence="6"/>
<dbReference type="EMBL" id="BKAD01000020">
    <property type="protein sequence ID" value="GEP30940.1"/>
    <property type="molecule type" value="Genomic_DNA"/>
</dbReference>
<comment type="similarity">
    <text evidence="6">Belongs to the radical SAM superfamily. Lipoyl synthase family.</text>
</comment>
<evidence type="ECO:0000256" key="3">
    <source>
        <dbReference type="ARBA" id="ARBA00022723"/>
    </source>
</evidence>
<dbReference type="GO" id="GO:0005737">
    <property type="term" value="C:cytoplasm"/>
    <property type="evidence" value="ECO:0007669"/>
    <property type="project" value="UniProtKB-SubCell"/>
</dbReference>
<dbReference type="AlphaFoldDB" id="A0A512L8Z7"/>
<keyword evidence="1 6" id="KW-0004">4Fe-4S</keyword>
<evidence type="ECO:0000256" key="5">
    <source>
        <dbReference type="ARBA" id="ARBA00023014"/>
    </source>
</evidence>
<keyword evidence="3 6" id="KW-0479">Metal-binding</keyword>
<dbReference type="PANTHER" id="PTHR10949">
    <property type="entry name" value="LIPOYL SYNTHASE"/>
    <property type="match status" value="1"/>
</dbReference>
<dbReference type="GO" id="GO:0016992">
    <property type="term" value="F:lipoate synthase activity"/>
    <property type="evidence" value="ECO:0007669"/>
    <property type="project" value="UniProtKB-UniRule"/>
</dbReference>
<gene>
    <name evidence="6" type="primary">lipA</name>
    <name evidence="8" type="ORF">TPL01_20780</name>
</gene>
<feature type="domain" description="Radical SAM core" evidence="7">
    <location>
        <begin position="1"/>
        <end position="180"/>
    </location>
</feature>
<dbReference type="InterPro" id="IPR007197">
    <property type="entry name" value="rSAM"/>
</dbReference>
<dbReference type="NCBIfam" id="NF004019">
    <property type="entry name" value="PRK05481.1"/>
    <property type="match status" value="1"/>
</dbReference>
<dbReference type="NCBIfam" id="NF009544">
    <property type="entry name" value="PRK12928.1"/>
    <property type="match status" value="1"/>
</dbReference>
<keyword evidence="9" id="KW-1185">Reference proteome</keyword>
<comment type="pathway">
    <text evidence="6">Protein modification; protein lipoylation via endogenous pathway; protein N(6)-(lipoyl)lysine from octanoyl-[acyl-carrier-protein]: step 2/2.</text>
</comment>
<dbReference type="PANTHER" id="PTHR10949:SF0">
    <property type="entry name" value="LIPOYL SYNTHASE, MITOCHONDRIAL"/>
    <property type="match status" value="1"/>
</dbReference>
<organism evidence="8 9">
    <name type="scientific">Sulfuriferula plumbiphila</name>
    <dbReference type="NCBI Taxonomy" id="171865"/>
    <lineage>
        <taxon>Bacteria</taxon>
        <taxon>Pseudomonadati</taxon>
        <taxon>Pseudomonadota</taxon>
        <taxon>Betaproteobacteria</taxon>
        <taxon>Nitrosomonadales</taxon>
        <taxon>Sulfuricellaceae</taxon>
        <taxon>Sulfuriferula</taxon>
    </lineage>
</organism>
<comment type="function">
    <text evidence="6">Catalyzes the radical-mediated insertion of two sulfur atoms into the C-6 and C-8 positions of the octanoyl moiety bound to the lipoyl domains of lipoate-dependent enzymes, thereby converting the octanoylated domains into lipoylated derivatives.</text>
</comment>
<keyword evidence="6" id="KW-0963">Cytoplasm</keyword>
<keyword evidence="6" id="KW-0808">Transferase</keyword>
<reference evidence="8 9" key="1">
    <citation type="submission" date="2019-07" db="EMBL/GenBank/DDBJ databases">
        <title>Whole genome shotgun sequence of Thiobacillus plumbophilus NBRC 107929.</title>
        <authorList>
            <person name="Hosoyama A."/>
            <person name="Uohara A."/>
            <person name="Ohji S."/>
            <person name="Ichikawa N."/>
        </authorList>
    </citation>
    <scope>NUCLEOTIDE SEQUENCE [LARGE SCALE GENOMIC DNA]</scope>
    <source>
        <strain evidence="8 9">NBRC 107929</strain>
    </source>
</reference>
<keyword evidence="2 6" id="KW-0949">S-adenosyl-L-methionine</keyword>
<evidence type="ECO:0000259" key="7">
    <source>
        <dbReference type="PROSITE" id="PS51918"/>
    </source>
</evidence>
<dbReference type="GO" id="GO:0051539">
    <property type="term" value="F:4 iron, 4 sulfur cluster binding"/>
    <property type="evidence" value="ECO:0007669"/>
    <property type="project" value="UniProtKB-UniRule"/>
</dbReference>
<protein>
    <recommendedName>
        <fullName evidence="6">Lipoyl synthase</fullName>
        <ecNumber evidence="6">2.8.1.8</ecNumber>
    </recommendedName>
    <alternativeName>
        <fullName evidence="6">Lip-syn</fullName>
        <shortName evidence="6">LS</shortName>
    </alternativeName>
    <alternativeName>
        <fullName evidence="6">Lipoate synthase</fullName>
    </alternativeName>
    <alternativeName>
        <fullName evidence="6">Lipoic acid synthase</fullName>
    </alternativeName>
    <alternativeName>
        <fullName evidence="6">Sulfur insertion protein LipA</fullName>
    </alternativeName>
</protein>
<dbReference type="UniPathway" id="UPA00538">
    <property type="reaction ID" value="UER00593"/>
</dbReference>
<dbReference type="GO" id="GO:0009249">
    <property type="term" value="P:protein lipoylation"/>
    <property type="evidence" value="ECO:0007669"/>
    <property type="project" value="UniProtKB-UniRule"/>
</dbReference>
<proteinExistence type="inferred from homology"/>
<dbReference type="GO" id="GO:0046872">
    <property type="term" value="F:metal ion binding"/>
    <property type="evidence" value="ECO:0007669"/>
    <property type="project" value="UniProtKB-KW"/>
</dbReference>
<sequence>MNLKYVVLTSVNRDDLPDGGVGVFADTLRELRRRWPGIGVEFLTPDFRNCQEKAIQGVHDALAGLPEGANRTLVWGHNVETVPRLYRQVRKGSKYERSLALLEAVARLDAVETKSALMLGLGETRDEVVEVLADLRARGVRRVSLGQYLQPTLHHLPVLRYLPPDEFADYELVARRLGFTWVKAGPLMRSSYYAEEQS</sequence>